<reference evidence="2 3" key="1">
    <citation type="submission" date="2018-06" db="EMBL/GenBank/DDBJ databases">
        <authorList>
            <consortium name="Pathogen Informatics"/>
            <person name="Doyle S."/>
        </authorList>
    </citation>
    <scope>NUCLEOTIDE SEQUENCE [LARGE SCALE GENOMIC DNA]</scope>
    <source>
        <strain evidence="2 3">NCTC13315</strain>
    </source>
</reference>
<evidence type="ECO:0008006" key="4">
    <source>
        <dbReference type="Google" id="ProtNLM"/>
    </source>
</evidence>
<sequence>MTFNWAITAFLFFLALPGVYIVIPRLINLMIPHNSKELKSRFTRIVTVQTLLMVLLMSSAGSVLSLVTGLGDPILDALLQGKSVLDSIELLPVLIATGLGLILFLVLYYGIATKVLDDKTLAIMKKLRTTFGIDGCLLYGSVVEEILARWGLLNVITFFVFLYADEKQPILIWAAILLNGLIVTFGHLPAFIAAGCLITKRFIYTMLLLHITQTILFGWVFWHYGLLSAIFSHMLFYLGWYAYDKT</sequence>
<feature type="transmembrane region" description="Helical" evidence="1">
    <location>
        <begin position="6"/>
        <end position="27"/>
    </location>
</feature>
<feature type="transmembrane region" description="Helical" evidence="1">
    <location>
        <begin position="170"/>
        <end position="190"/>
    </location>
</feature>
<gene>
    <name evidence="2" type="ORF">NCTC13315_02543</name>
</gene>
<keyword evidence="1" id="KW-0472">Membrane</keyword>
<feature type="transmembrane region" description="Helical" evidence="1">
    <location>
        <begin position="226"/>
        <end position="243"/>
    </location>
</feature>
<dbReference type="OrthoDB" id="378663at2"/>
<keyword evidence="3" id="KW-1185">Reference proteome</keyword>
<proteinExistence type="predicted"/>
<organism evidence="2 3">
    <name type="scientific">Legionella beliardensis</name>
    <dbReference type="NCBI Taxonomy" id="91822"/>
    <lineage>
        <taxon>Bacteria</taxon>
        <taxon>Pseudomonadati</taxon>
        <taxon>Pseudomonadota</taxon>
        <taxon>Gammaproteobacteria</taxon>
        <taxon>Legionellales</taxon>
        <taxon>Legionellaceae</taxon>
        <taxon>Legionella</taxon>
    </lineage>
</organism>
<feature type="transmembrane region" description="Helical" evidence="1">
    <location>
        <begin position="90"/>
        <end position="111"/>
    </location>
</feature>
<name>A0A378I563_9GAMM</name>
<protein>
    <recommendedName>
        <fullName evidence="4">CAAX amino terminal protease self- immunity</fullName>
    </recommendedName>
</protein>
<dbReference type="AlphaFoldDB" id="A0A378I563"/>
<dbReference type="RefSeq" id="WP_115303693.1">
    <property type="nucleotide sequence ID" value="NZ_CAAAHO010000005.1"/>
</dbReference>
<keyword evidence="1" id="KW-1133">Transmembrane helix</keyword>
<evidence type="ECO:0000313" key="3">
    <source>
        <dbReference type="Proteomes" id="UP000254968"/>
    </source>
</evidence>
<feature type="transmembrane region" description="Helical" evidence="1">
    <location>
        <begin position="48"/>
        <end position="70"/>
    </location>
</feature>
<keyword evidence="1" id="KW-0812">Transmembrane</keyword>
<evidence type="ECO:0000256" key="1">
    <source>
        <dbReference type="SAM" id="Phobius"/>
    </source>
</evidence>
<feature type="transmembrane region" description="Helical" evidence="1">
    <location>
        <begin position="146"/>
        <end position="164"/>
    </location>
</feature>
<dbReference type="EMBL" id="UGNV01000001">
    <property type="protein sequence ID" value="STX29982.1"/>
    <property type="molecule type" value="Genomic_DNA"/>
</dbReference>
<dbReference type="Proteomes" id="UP000254968">
    <property type="component" value="Unassembled WGS sequence"/>
</dbReference>
<evidence type="ECO:0000313" key="2">
    <source>
        <dbReference type="EMBL" id="STX29982.1"/>
    </source>
</evidence>
<accession>A0A378I563</accession>